<dbReference type="EMBL" id="CAJNOL010010538">
    <property type="protein sequence ID" value="CAF1650296.1"/>
    <property type="molecule type" value="Genomic_DNA"/>
</dbReference>
<proteinExistence type="predicted"/>
<dbReference type="AlphaFoldDB" id="A0A816ES78"/>
<evidence type="ECO:0000313" key="1">
    <source>
        <dbReference type="EMBL" id="CAF1487253.1"/>
    </source>
</evidence>
<evidence type="ECO:0000313" key="3">
    <source>
        <dbReference type="Proteomes" id="UP000663870"/>
    </source>
</evidence>
<dbReference type="Proteomes" id="UP000663870">
    <property type="component" value="Unassembled WGS sequence"/>
</dbReference>
<gene>
    <name evidence="2" type="ORF">JXQ802_LOCUS54478</name>
    <name evidence="1" type="ORF">PYM288_LOCUS38025</name>
</gene>
<dbReference type="Proteomes" id="UP000663854">
    <property type="component" value="Unassembled WGS sequence"/>
</dbReference>
<dbReference type="EMBL" id="CAJNOH010008821">
    <property type="protein sequence ID" value="CAF1487253.1"/>
    <property type="molecule type" value="Genomic_DNA"/>
</dbReference>
<name>A0A816ES78_9BILA</name>
<feature type="non-terminal residue" evidence="2">
    <location>
        <position position="1"/>
    </location>
</feature>
<reference evidence="2" key="1">
    <citation type="submission" date="2021-02" db="EMBL/GenBank/DDBJ databases">
        <authorList>
            <person name="Nowell W R."/>
        </authorList>
    </citation>
    <scope>NUCLEOTIDE SEQUENCE</scope>
</reference>
<protein>
    <submittedName>
        <fullName evidence="2">Uncharacterized protein</fullName>
    </submittedName>
</protein>
<evidence type="ECO:0000313" key="2">
    <source>
        <dbReference type="EMBL" id="CAF1650296.1"/>
    </source>
</evidence>
<sequence>KNYPKHHFSFYDRSRIHNGLNRNVSVASNIKQTTNVVKQKKNIKWKYLRFEKFKENYLCLNKSNGLFSCLVKEASSGDDSNNIISKDSFDDNMVLKKNIRRRTTISVGKQPNIHLQKLNMS</sequence>
<accession>A0A816ES78</accession>
<keyword evidence="3" id="KW-1185">Reference proteome</keyword>
<organism evidence="2 3">
    <name type="scientific">Rotaria sordida</name>
    <dbReference type="NCBI Taxonomy" id="392033"/>
    <lineage>
        <taxon>Eukaryota</taxon>
        <taxon>Metazoa</taxon>
        <taxon>Spiralia</taxon>
        <taxon>Gnathifera</taxon>
        <taxon>Rotifera</taxon>
        <taxon>Eurotatoria</taxon>
        <taxon>Bdelloidea</taxon>
        <taxon>Philodinida</taxon>
        <taxon>Philodinidae</taxon>
        <taxon>Rotaria</taxon>
    </lineage>
</organism>
<comment type="caution">
    <text evidence="2">The sequence shown here is derived from an EMBL/GenBank/DDBJ whole genome shotgun (WGS) entry which is preliminary data.</text>
</comment>